<evidence type="ECO:0000313" key="2">
    <source>
        <dbReference type="Proteomes" id="UP000008948"/>
    </source>
</evidence>
<dbReference type="Proteomes" id="UP000008948">
    <property type="component" value="Unassembled WGS sequence"/>
</dbReference>
<proteinExistence type="predicted"/>
<reference evidence="1 2" key="1">
    <citation type="submission" date="2012-03" db="EMBL/GenBank/DDBJ databases">
        <title>The Genome Sequence of Bartonella vinsonii subsp. arupensis str. Pm136co.</title>
        <authorList>
            <consortium name="The Broad Institute Genome Sequencing Platform"/>
            <consortium name="The Broad Institute Genome Sequencing Center for Infectious Disease"/>
            <person name="Feldgarden M."/>
            <person name="Kirby J."/>
            <person name="Kosoy M."/>
            <person name="Birtles R."/>
            <person name="Probert W.S."/>
            <person name="Chiaraviglio L."/>
            <person name="Young S.K."/>
            <person name="Zeng Q."/>
            <person name="Gargeya S."/>
            <person name="Fitzgerald M."/>
            <person name="Haas B."/>
            <person name="Abouelleil A."/>
            <person name="Alvarado L."/>
            <person name="Arachchi H.M."/>
            <person name="Berlin A."/>
            <person name="Chapman S.B."/>
            <person name="Gearin G."/>
            <person name="Goldberg J."/>
            <person name="Griggs A."/>
            <person name="Gujja S."/>
            <person name="Hansen M."/>
            <person name="Heiman D."/>
            <person name="Howarth C."/>
            <person name="Larimer J."/>
            <person name="Lui A."/>
            <person name="MacDonald P.J.P."/>
            <person name="McCowen C."/>
            <person name="Montmayeur A."/>
            <person name="Murphy C."/>
            <person name="Neiman D."/>
            <person name="Pearson M."/>
            <person name="Priest M."/>
            <person name="Roberts A."/>
            <person name="Saif S."/>
            <person name="Shea T."/>
            <person name="Sisk P."/>
            <person name="Stolte C."/>
            <person name="Sykes S."/>
            <person name="Wortman J."/>
            <person name="Nusbaum C."/>
            <person name="Birren B."/>
        </authorList>
    </citation>
    <scope>NUCLEOTIDE SEQUENCE [LARGE SCALE GENOMIC DNA]</scope>
    <source>
        <strain evidence="1 2">Pm136co</strain>
    </source>
</reference>
<dbReference type="RefSeq" id="WP_004862607.1">
    <property type="nucleotide sequence ID" value="NZ_JH725044.1"/>
</dbReference>
<dbReference type="EMBL" id="AIMH01000016">
    <property type="protein sequence ID" value="EJF98307.1"/>
    <property type="molecule type" value="Genomic_DNA"/>
</dbReference>
<name>A0ABP2QTU0_BARVI</name>
<sequence length="47" mass="5191">MENIVFAILIASLLTACASAPQLKKPSNWNRIPVNKTVPAEIQRETI</sequence>
<keyword evidence="2" id="KW-1185">Reference proteome</keyword>
<organism evidence="1 2">
    <name type="scientific">Bartonella vinsonii subsp. arupensis Pm136co</name>
    <dbReference type="NCBI Taxonomy" id="1094561"/>
    <lineage>
        <taxon>Bacteria</taxon>
        <taxon>Pseudomonadati</taxon>
        <taxon>Pseudomonadota</taxon>
        <taxon>Alphaproteobacteria</taxon>
        <taxon>Hyphomicrobiales</taxon>
        <taxon>Bartonellaceae</taxon>
        <taxon>Bartonella</taxon>
    </lineage>
</organism>
<protein>
    <recommendedName>
        <fullName evidence="3">TrwH protein</fullName>
    </recommendedName>
</protein>
<evidence type="ECO:0000313" key="1">
    <source>
        <dbReference type="EMBL" id="EJF98307.1"/>
    </source>
</evidence>
<gene>
    <name evidence="1" type="ORF">MEI_00806</name>
</gene>
<accession>A0ABP2QTU0</accession>
<evidence type="ECO:0008006" key="3">
    <source>
        <dbReference type="Google" id="ProtNLM"/>
    </source>
</evidence>
<comment type="caution">
    <text evidence="1">The sequence shown here is derived from an EMBL/GenBank/DDBJ whole genome shotgun (WGS) entry which is preliminary data.</text>
</comment>